<sequence>MGRLRKIADRSIHVKESVDVASELASKGSQAIESAIHQMSAVSNNVSEILMEGVIDIYALNLVSSNYTISA</sequence>
<name>A0AAE9I8Q9_PAEPO</name>
<proteinExistence type="predicted"/>
<evidence type="ECO:0000313" key="2">
    <source>
        <dbReference type="Proteomes" id="UP001055784"/>
    </source>
</evidence>
<dbReference type="AlphaFoldDB" id="A0AAE9I8Q9"/>
<evidence type="ECO:0000313" key="1">
    <source>
        <dbReference type="EMBL" id="URJ49560.1"/>
    </source>
</evidence>
<dbReference type="RefSeq" id="WP_250260007.1">
    <property type="nucleotide sequence ID" value="NZ_CP097770.1"/>
</dbReference>
<reference evidence="1" key="1">
    <citation type="submission" date="2022-11" db="EMBL/GenBank/DDBJ databases">
        <authorList>
            <person name="Vasilchenko N.G."/>
            <person name="Prazdnova E.V."/>
            <person name="Gorovtsov A.V."/>
            <person name="Chistyakov V.A."/>
            <person name="Pak M.L."/>
        </authorList>
    </citation>
    <scope>NUCLEOTIDE SEQUENCE</scope>
    <source>
        <strain evidence="1">R 4.5</strain>
    </source>
</reference>
<organism evidence="1 2">
    <name type="scientific">Paenibacillus polymyxa</name>
    <name type="common">Bacillus polymyxa</name>
    <dbReference type="NCBI Taxonomy" id="1406"/>
    <lineage>
        <taxon>Bacteria</taxon>
        <taxon>Bacillati</taxon>
        <taxon>Bacillota</taxon>
        <taxon>Bacilli</taxon>
        <taxon>Bacillales</taxon>
        <taxon>Paenibacillaceae</taxon>
        <taxon>Paenibacillus</taxon>
    </lineage>
</organism>
<gene>
    <name evidence="1" type="ORF">MF626_003952</name>
</gene>
<protein>
    <submittedName>
        <fullName evidence="1">Uncharacterized protein</fullName>
    </submittedName>
</protein>
<dbReference type="Proteomes" id="UP001055784">
    <property type="component" value="Chromosome"/>
</dbReference>
<dbReference type="EMBL" id="CP097770">
    <property type="protein sequence ID" value="URJ49560.1"/>
    <property type="molecule type" value="Genomic_DNA"/>
</dbReference>
<accession>A0AAE9I8Q9</accession>